<dbReference type="Proteomes" id="UP001642484">
    <property type="component" value="Unassembled WGS sequence"/>
</dbReference>
<comment type="caution">
    <text evidence="2">The sequence shown here is derived from an EMBL/GenBank/DDBJ whole genome shotgun (WGS) entry which is preliminary data.</text>
</comment>
<evidence type="ECO:0000313" key="2">
    <source>
        <dbReference type="EMBL" id="CAK8986444.1"/>
    </source>
</evidence>
<gene>
    <name evidence="2" type="ORF">CCMP2556_LOCUS513</name>
</gene>
<sequence>MARRQQGWWLAVAAAVCTLAVPCRLSVTSVQGSEPTDNEQAEMGAMDQLLGSVEASLQPLREEVASGHIIPKFGERAQSVVSSAVQKAGSAGAEVENVVDAMLQELFLQQLVLLRQQTAAKFGKASRPVEAVTQADQQFVTQAEELKRPGSTWSYEVDRYALRAVLEGSFRREAAYADEHRIAARSQQSTVEIISRLQGQMENLQMRLQHMRAGQPWFISSSYRIPGTPLTMIGRFQQGRASIELNLAADRDPVTAEAGFVRGVGPANLGVSANFGF</sequence>
<proteinExistence type="predicted"/>
<keyword evidence="3" id="KW-1185">Reference proteome</keyword>
<feature type="chain" id="PRO_5046968762" evidence="1">
    <location>
        <begin position="21"/>
        <end position="277"/>
    </location>
</feature>
<keyword evidence="1" id="KW-0732">Signal</keyword>
<evidence type="ECO:0000256" key="1">
    <source>
        <dbReference type="SAM" id="SignalP"/>
    </source>
</evidence>
<accession>A0ABP0H887</accession>
<name>A0ABP0H887_9DINO</name>
<organism evidence="2 3">
    <name type="scientific">Durusdinium trenchii</name>
    <dbReference type="NCBI Taxonomy" id="1381693"/>
    <lineage>
        <taxon>Eukaryota</taxon>
        <taxon>Sar</taxon>
        <taxon>Alveolata</taxon>
        <taxon>Dinophyceae</taxon>
        <taxon>Suessiales</taxon>
        <taxon>Symbiodiniaceae</taxon>
        <taxon>Durusdinium</taxon>
    </lineage>
</organism>
<reference evidence="2 3" key="1">
    <citation type="submission" date="2024-02" db="EMBL/GenBank/DDBJ databases">
        <authorList>
            <person name="Chen Y."/>
            <person name="Shah S."/>
            <person name="Dougan E. K."/>
            <person name="Thang M."/>
            <person name="Chan C."/>
        </authorList>
    </citation>
    <scope>NUCLEOTIDE SEQUENCE [LARGE SCALE GENOMIC DNA]</scope>
</reference>
<protein>
    <submittedName>
        <fullName evidence="2">Uncharacterized protein</fullName>
    </submittedName>
</protein>
<evidence type="ECO:0000313" key="3">
    <source>
        <dbReference type="Proteomes" id="UP001642484"/>
    </source>
</evidence>
<dbReference type="EMBL" id="CAXAMN010000114">
    <property type="protein sequence ID" value="CAK8986444.1"/>
    <property type="molecule type" value="Genomic_DNA"/>
</dbReference>
<feature type="signal peptide" evidence="1">
    <location>
        <begin position="1"/>
        <end position="20"/>
    </location>
</feature>